<name>A0A6G3XIC9_9ACTN</name>
<sequence>GVDSITTNRIDALHRLLANSPGRGGS</sequence>
<comment type="caution">
    <text evidence="1">The sequence shown here is derived from an EMBL/GenBank/DDBJ whole genome shotgun (WGS) entry which is preliminary data.</text>
</comment>
<feature type="non-terminal residue" evidence="1">
    <location>
        <position position="1"/>
    </location>
</feature>
<proteinExistence type="predicted"/>
<organism evidence="1">
    <name type="scientific">Streptomyces sp. SID7499</name>
    <dbReference type="NCBI Taxonomy" id="2706086"/>
    <lineage>
        <taxon>Bacteria</taxon>
        <taxon>Bacillati</taxon>
        <taxon>Actinomycetota</taxon>
        <taxon>Actinomycetes</taxon>
        <taxon>Kitasatosporales</taxon>
        <taxon>Streptomycetaceae</taxon>
        <taxon>Streptomyces</taxon>
    </lineage>
</organism>
<dbReference type="AlphaFoldDB" id="A0A6G3XIC9"/>
<reference evidence="1" key="1">
    <citation type="submission" date="2020-01" db="EMBL/GenBank/DDBJ databases">
        <title>Insect and environment-associated Actinomycetes.</title>
        <authorList>
            <person name="Currrie C."/>
            <person name="Chevrette M."/>
            <person name="Carlson C."/>
            <person name="Stubbendieck R."/>
            <person name="Wendt-Pienkowski E."/>
        </authorList>
    </citation>
    <scope>NUCLEOTIDE SEQUENCE</scope>
    <source>
        <strain evidence="1">SID7499</strain>
    </source>
</reference>
<accession>A0A6G3XIC9</accession>
<gene>
    <name evidence="1" type="ORF">G3M58_65240</name>
</gene>
<evidence type="ECO:0000313" key="1">
    <source>
        <dbReference type="EMBL" id="NEE17559.1"/>
    </source>
</evidence>
<dbReference type="EMBL" id="JAAGMN010006736">
    <property type="protein sequence ID" value="NEE17559.1"/>
    <property type="molecule type" value="Genomic_DNA"/>
</dbReference>
<protein>
    <submittedName>
        <fullName evidence="1">Glycerophosphodiester phosphodiesterase</fullName>
    </submittedName>
</protein>